<reference evidence="2 3" key="1">
    <citation type="submission" date="2016-09" db="EMBL/GenBank/DDBJ databases">
        <title>Extensive genetic diversity and differential bi-allelic expression allows diatom success in the polar Southern Ocean.</title>
        <authorList>
            <consortium name="DOE Joint Genome Institute"/>
            <person name="Mock T."/>
            <person name="Otillar R.P."/>
            <person name="Strauss J."/>
            <person name="Dupont C."/>
            <person name="Frickenhaus S."/>
            <person name="Maumus F."/>
            <person name="Mcmullan M."/>
            <person name="Sanges R."/>
            <person name="Schmutz J."/>
            <person name="Toseland A."/>
            <person name="Valas R."/>
            <person name="Veluchamy A."/>
            <person name="Ward B.J."/>
            <person name="Allen A."/>
            <person name="Barry K."/>
            <person name="Falciatore A."/>
            <person name="Ferrante M."/>
            <person name="Fortunato A.E."/>
            <person name="Gloeckner G."/>
            <person name="Gruber A."/>
            <person name="Hipkin R."/>
            <person name="Janech M."/>
            <person name="Kroth P."/>
            <person name="Leese F."/>
            <person name="Lindquist E."/>
            <person name="Lyon B.R."/>
            <person name="Martin J."/>
            <person name="Mayer C."/>
            <person name="Parker M."/>
            <person name="Quesneville H."/>
            <person name="Raymond J."/>
            <person name="Uhlig C."/>
            <person name="Valentin K.U."/>
            <person name="Worden A.Z."/>
            <person name="Armbrust E.V."/>
            <person name="Bowler C."/>
            <person name="Green B."/>
            <person name="Moulton V."/>
            <person name="Van Oosterhout C."/>
            <person name="Grigoriev I."/>
        </authorList>
    </citation>
    <scope>NUCLEOTIDE SEQUENCE [LARGE SCALE GENOMIC DNA]</scope>
    <source>
        <strain evidence="2 3">CCMP1102</strain>
    </source>
</reference>
<dbReference type="EMBL" id="KV784381">
    <property type="protein sequence ID" value="OEU08379.1"/>
    <property type="molecule type" value="Genomic_DNA"/>
</dbReference>
<keyword evidence="3" id="KW-1185">Reference proteome</keyword>
<accession>A0A1E7ERB8</accession>
<evidence type="ECO:0000313" key="2">
    <source>
        <dbReference type="EMBL" id="OEU08379.1"/>
    </source>
</evidence>
<dbReference type="InParanoid" id="A0A1E7ERB8"/>
<evidence type="ECO:0000256" key="1">
    <source>
        <dbReference type="SAM" id="MobiDB-lite"/>
    </source>
</evidence>
<name>A0A1E7ERB8_9STRA</name>
<evidence type="ECO:0000313" key="3">
    <source>
        <dbReference type="Proteomes" id="UP000095751"/>
    </source>
</evidence>
<protein>
    <submittedName>
        <fullName evidence="2">Uncharacterized protein</fullName>
    </submittedName>
</protein>
<organism evidence="2 3">
    <name type="scientific">Fragilariopsis cylindrus CCMP1102</name>
    <dbReference type="NCBI Taxonomy" id="635003"/>
    <lineage>
        <taxon>Eukaryota</taxon>
        <taxon>Sar</taxon>
        <taxon>Stramenopiles</taxon>
        <taxon>Ochrophyta</taxon>
        <taxon>Bacillariophyta</taxon>
        <taxon>Bacillariophyceae</taxon>
        <taxon>Bacillariophycidae</taxon>
        <taxon>Bacillariales</taxon>
        <taxon>Bacillariaceae</taxon>
        <taxon>Fragilariopsis</taxon>
    </lineage>
</organism>
<dbReference type="KEGG" id="fcy:FRACYDRAFT_250173"/>
<dbReference type="AlphaFoldDB" id="A0A1E7ERB8"/>
<dbReference type="OrthoDB" id="45148at2759"/>
<dbReference type="Proteomes" id="UP000095751">
    <property type="component" value="Unassembled WGS sequence"/>
</dbReference>
<proteinExistence type="predicted"/>
<feature type="region of interest" description="Disordered" evidence="1">
    <location>
        <begin position="195"/>
        <end position="235"/>
    </location>
</feature>
<feature type="compositionally biased region" description="Low complexity" evidence="1">
    <location>
        <begin position="202"/>
        <end position="235"/>
    </location>
</feature>
<gene>
    <name evidence="2" type="ORF">FRACYDRAFT_250173</name>
</gene>
<sequence>MIMGTDKFSFYTAAFLLRLIVTISWYNNNNFCVVQSWSFSDNNTNSNNSNYLSRRQIMKKSLGGTMAATITVLLTTASSSVVEPVNAACLQGDLRKECIGVYKVPIDDAIKSYISTPEALTKFAPDLKFVDPIEYSPPTSYNEAIDILTQQQYIAKNDIKQYIAEGKLELAGQKVLYALPKITVSGRYIKDELESRIRNNPSSTPSTSTSTTLESSESSSESSESSESTSSTTSASSSMSVIDELKIDRIEDQFNLMIGYWGGIDIEIGQGLRGDLGVSAVAQLLILETLRDVTCAIDDFLVTATVATVVTPAAVAKK</sequence>